<feature type="domain" description="SnoaL-like" evidence="1">
    <location>
        <begin position="3"/>
        <end position="114"/>
    </location>
</feature>
<dbReference type="InterPro" id="IPR032710">
    <property type="entry name" value="NTF2-like_dom_sf"/>
</dbReference>
<dbReference type="OrthoDB" id="336094at2"/>
<keyword evidence="3" id="KW-1185">Reference proteome</keyword>
<sequence>MSIDQFAKDFTAAVREDRADDYTAMWADDIVSCEPGEGPMSRCEGREQLQQKHDWWNANAEVHSFECAGPYVVGDQFAVNYSMDVTMDGERNEFHETAIYTVRDGKIAEERFFYPTGE</sequence>
<dbReference type="STRING" id="645517.A6F65_01999"/>
<dbReference type="Gene3D" id="3.10.450.50">
    <property type="match status" value="1"/>
</dbReference>
<dbReference type="KEGG" id="anh:A6F65_01999"/>
<dbReference type="Proteomes" id="UP000092698">
    <property type="component" value="Chromosome"/>
</dbReference>
<gene>
    <name evidence="2" type="ORF">A6F65_01999</name>
</gene>
<proteinExistence type="predicted"/>
<name>A0A1C7D9W4_9SPHN</name>
<dbReference type="EMBL" id="CP016545">
    <property type="protein sequence ID" value="ANU08289.1"/>
    <property type="molecule type" value="Genomic_DNA"/>
</dbReference>
<dbReference type="Pfam" id="PF20409">
    <property type="entry name" value="SnoaL_5"/>
    <property type="match status" value="1"/>
</dbReference>
<dbReference type="InterPro" id="IPR046860">
    <property type="entry name" value="SnoaL_5"/>
</dbReference>
<reference evidence="2 3" key="1">
    <citation type="submission" date="2016-07" db="EMBL/GenBank/DDBJ databases">
        <title>Complete genome sequence of Altererythrobacter namhicola JCM 16345T, containing esterase-encoding genes.</title>
        <authorList>
            <person name="Cheng H."/>
            <person name="Wu Y.-H."/>
            <person name="Jian S.-L."/>
            <person name="Huo Y.-Y."/>
            <person name="Wang C.-S."/>
            <person name="Xu X.-W."/>
        </authorList>
    </citation>
    <scope>NUCLEOTIDE SEQUENCE [LARGE SCALE GENOMIC DNA]</scope>
    <source>
        <strain evidence="2 3">JCM 16345</strain>
    </source>
</reference>
<dbReference type="SUPFAM" id="SSF54427">
    <property type="entry name" value="NTF2-like"/>
    <property type="match status" value="1"/>
</dbReference>
<evidence type="ECO:0000313" key="3">
    <source>
        <dbReference type="Proteomes" id="UP000092698"/>
    </source>
</evidence>
<dbReference type="RefSeq" id="WP_067788270.1">
    <property type="nucleotide sequence ID" value="NZ_CP016545.1"/>
</dbReference>
<dbReference type="AlphaFoldDB" id="A0A1C7D9W4"/>
<evidence type="ECO:0000313" key="2">
    <source>
        <dbReference type="EMBL" id="ANU08289.1"/>
    </source>
</evidence>
<organism evidence="2 3">
    <name type="scientific">Paraurantiacibacter namhicola</name>
    <dbReference type="NCBI Taxonomy" id="645517"/>
    <lineage>
        <taxon>Bacteria</taxon>
        <taxon>Pseudomonadati</taxon>
        <taxon>Pseudomonadota</taxon>
        <taxon>Alphaproteobacteria</taxon>
        <taxon>Sphingomonadales</taxon>
        <taxon>Erythrobacteraceae</taxon>
        <taxon>Paraurantiacibacter</taxon>
    </lineage>
</organism>
<protein>
    <submittedName>
        <fullName evidence="2">SnoaL-like domain protein</fullName>
    </submittedName>
</protein>
<evidence type="ECO:0000259" key="1">
    <source>
        <dbReference type="Pfam" id="PF20409"/>
    </source>
</evidence>
<accession>A0A1C7D9W4</accession>